<dbReference type="AlphaFoldDB" id="A0AA97FES6"/>
<dbReference type="RefSeq" id="WP_317138652.1">
    <property type="nucleotide sequence ID" value="NZ_CP118157.1"/>
</dbReference>
<sequence length="68" mass="7085">MGAALCDPSVDPRGRFAVSHALGGPRRLSVRESGHLDGAVAEAAEARIRRHAAESLAVADIGTIPELR</sequence>
<dbReference type="KEGG" id="mbet:N8K70_12390"/>
<dbReference type="EMBL" id="CP118157">
    <property type="protein sequence ID" value="WOF22176.1"/>
    <property type="molecule type" value="Genomic_DNA"/>
</dbReference>
<gene>
    <name evidence="1" type="ORF">N8K70_12390</name>
</gene>
<reference evidence="1 2" key="1">
    <citation type="submission" date="2023-02" db="EMBL/GenBank/DDBJ databases">
        <title>Microbacterium betulae sp. nov., isolated from birch wood.</title>
        <authorList>
            <person name="Pasciak M."/>
            <person name="Pawlik K.J."/>
            <person name="Martynowski D."/>
            <person name="Laczmanski L."/>
            <person name="Ciekot J."/>
            <person name="Szponar B."/>
            <person name="Wojcik-Fatla A."/>
            <person name="Mackiewicz B."/>
            <person name="Farian E."/>
            <person name="Cholewa G."/>
            <person name="Cholewa A."/>
            <person name="Dutkiewicz J."/>
        </authorList>
    </citation>
    <scope>NUCLEOTIDE SEQUENCE [LARGE SCALE GENOMIC DNA]</scope>
    <source>
        <strain evidence="1 2">AB</strain>
    </source>
</reference>
<dbReference type="Proteomes" id="UP001305498">
    <property type="component" value="Chromosome"/>
</dbReference>
<organism evidence="1 2">
    <name type="scientific">Microbacterium betulae</name>
    <dbReference type="NCBI Taxonomy" id="2981139"/>
    <lineage>
        <taxon>Bacteria</taxon>
        <taxon>Bacillati</taxon>
        <taxon>Actinomycetota</taxon>
        <taxon>Actinomycetes</taxon>
        <taxon>Micrococcales</taxon>
        <taxon>Microbacteriaceae</taxon>
        <taxon>Microbacterium</taxon>
    </lineage>
</organism>
<name>A0AA97FES6_9MICO</name>
<evidence type="ECO:0000313" key="2">
    <source>
        <dbReference type="Proteomes" id="UP001305498"/>
    </source>
</evidence>
<keyword evidence="2" id="KW-1185">Reference proteome</keyword>
<protein>
    <submittedName>
        <fullName evidence="1">Uncharacterized protein</fullName>
    </submittedName>
</protein>
<proteinExistence type="predicted"/>
<accession>A0AA97FES6</accession>
<evidence type="ECO:0000313" key="1">
    <source>
        <dbReference type="EMBL" id="WOF22176.1"/>
    </source>
</evidence>